<dbReference type="GO" id="GO:0005694">
    <property type="term" value="C:chromosome"/>
    <property type="evidence" value="ECO:0007669"/>
    <property type="project" value="InterPro"/>
</dbReference>
<dbReference type="SUPFAM" id="SSF56726">
    <property type="entry name" value="DNA topoisomerase IV, alpha subunit"/>
    <property type="match status" value="1"/>
</dbReference>
<evidence type="ECO:0000259" key="1">
    <source>
        <dbReference type="Pfam" id="PF09983"/>
    </source>
</evidence>
<dbReference type="InterPro" id="IPR024534">
    <property type="entry name" value="JetD_C"/>
</dbReference>
<dbReference type="AlphaFoldDB" id="A0A7X9SML2"/>
<dbReference type="Pfam" id="PF09983">
    <property type="entry name" value="JetD_C"/>
    <property type="match status" value="1"/>
</dbReference>
<evidence type="ECO:0000313" key="2">
    <source>
        <dbReference type="EMBL" id="NMF04664.1"/>
    </source>
</evidence>
<reference evidence="2 3" key="1">
    <citation type="submission" date="2020-04" db="EMBL/GenBank/DDBJ databases">
        <authorList>
            <person name="Hitch T.C.A."/>
            <person name="Wylensek D."/>
            <person name="Clavel T."/>
        </authorList>
    </citation>
    <scope>NUCLEOTIDE SEQUENCE [LARGE SCALE GENOMIC DNA]</scope>
    <source>
        <strain evidence="2 3">WB01_NA02</strain>
    </source>
</reference>
<dbReference type="GO" id="GO:0003677">
    <property type="term" value="F:DNA binding"/>
    <property type="evidence" value="ECO:0007669"/>
    <property type="project" value="InterPro"/>
</dbReference>
<dbReference type="Proteomes" id="UP000587880">
    <property type="component" value="Unassembled WGS sequence"/>
</dbReference>
<proteinExistence type="predicted"/>
<dbReference type="EMBL" id="JABAGD010000011">
    <property type="protein sequence ID" value="NMF04664.1"/>
    <property type="molecule type" value="Genomic_DNA"/>
</dbReference>
<evidence type="ECO:0000313" key="3">
    <source>
        <dbReference type="Proteomes" id="UP000587880"/>
    </source>
</evidence>
<dbReference type="InterPro" id="IPR036078">
    <property type="entry name" value="Spo11/TopoVI_A_sf"/>
</dbReference>
<gene>
    <name evidence="2" type="ORF">HF849_07800</name>
</gene>
<name>A0A7X9SML2_CLOBE</name>
<protein>
    <recommendedName>
        <fullName evidence="1">Wadjet protein JetD C-terminal domain-containing protein</fullName>
    </recommendedName>
</protein>
<sequence>MKKLGGVMMNVDLIKSELLSNKKKIVYTIDDLYTVMSRIYKKRVVDLQNIYYTDFYNIIKELENLGIIKSCGKDKTSVNPSLFKKYKVCREKNVFTEEEKINIAKLNRVNLGYYSKRVDEFREDYDIIVALNNLLRDTTSYIEITLNEISYIIFGYEKAMSEDEASVVMKKLGIKEENLGCRMKNEPLLNTIFKGFYEKDRRNILIVENLETYWSLNKVLREMSNDIDMLIWGKGCSIESNFRGTILYGVNKNDRIFYFGDIDLSGVDIFLRLKNNFKDFSIMPSTSLYKNLLRIGTKMGIKKSRSQKQIDIDEDRLNIFLNAFTSEVKDKLKAIIKNREYIPQEALNYNELRKAYGNE</sequence>
<organism evidence="2 3">
    <name type="scientific">Clostridium beijerinckii</name>
    <name type="common">Clostridium MP</name>
    <dbReference type="NCBI Taxonomy" id="1520"/>
    <lineage>
        <taxon>Bacteria</taxon>
        <taxon>Bacillati</taxon>
        <taxon>Bacillota</taxon>
        <taxon>Clostridia</taxon>
        <taxon>Eubacteriales</taxon>
        <taxon>Clostridiaceae</taxon>
        <taxon>Clostridium</taxon>
    </lineage>
</organism>
<accession>A0A7X9SML2</accession>
<feature type="domain" description="Wadjet protein JetD C-terminal" evidence="1">
    <location>
        <begin position="199"/>
        <end position="350"/>
    </location>
</feature>
<dbReference type="RefSeq" id="WP_168981622.1">
    <property type="nucleotide sequence ID" value="NZ_JABAGD010000011.1"/>
</dbReference>
<comment type="caution">
    <text evidence="2">The sequence shown here is derived from an EMBL/GenBank/DDBJ whole genome shotgun (WGS) entry which is preliminary data.</text>
</comment>